<dbReference type="PRINTS" id="PR00385">
    <property type="entry name" value="P450"/>
</dbReference>
<keyword evidence="11" id="KW-0472">Membrane</keyword>
<dbReference type="SUPFAM" id="SSF48264">
    <property type="entry name" value="Cytochrome P450"/>
    <property type="match status" value="1"/>
</dbReference>
<dbReference type="KEGG" id="sind:105164142"/>
<gene>
    <name evidence="13" type="primary">LOC105164142</name>
</gene>
<evidence type="ECO:0000256" key="10">
    <source>
        <dbReference type="RuleBase" id="RU000461"/>
    </source>
</evidence>
<comment type="subcellular location">
    <subcellularLocation>
        <location evidence="2">Membrane</location>
        <topology evidence="2">Single-pass membrane protein</topology>
    </subcellularLocation>
</comment>
<evidence type="ECO:0000256" key="9">
    <source>
        <dbReference type="PIRSR" id="PIRSR602401-1"/>
    </source>
</evidence>
<dbReference type="GO" id="GO:0020037">
    <property type="term" value="F:heme binding"/>
    <property type="evidence" value="ECO:0007669"/>
    <property type="project" value="InterPro"/>
</dbReference>
<evidence type="ECO:0000256" key="11">
    <source>
        <dbReference type="SAM" id="Phobius"/>
    </source>
</evidence>
<evidence type="ECO:0000313" key="13">
    <source>
        <dbReference type="RefSeq" id="XP_011081026.1"/>
    </source>
</evidence>
<keyword evidence="11" id="KW-1133">Transmembrane helix</keyword>
<keyword evidence="11" id="KW-0812">Transmembrane</keyword>
<dbReference type="Gene3D" id="1.10.630.10">
    <property type="entry name" value="Cytochrome P450"/>
    <property type="match status" value="1"/>
</dbReference>
<dbReference type="InterPro" id="IPR001128">
    <property type="entry name" value="Cyt_P450"/>
</dbReference>
<keyword evidence="12" id="KW-1185">Reference proteome</keyword>
<dbReference type="GO" id="GO:0005506">
    <property type="term" value="F:iron ion binding"/>
    <property type="evidence" value="ECO:0007669"/>
    <property type="project" value="InterPro"/>
</dbReference>
<dbReference type="Proteomes" id="UP000504604">
    <property type="component" value="Linkage group LG6"/>
</dbReference>
<evidence type="ECO:0000256" key="6">
    <source>
        <dbReference type="ARBA" id="ARBA00023002"/>
    </source>
</evidence>
<evidence type="ECO:0000256" key="7">
    <source>
        <dbReference type="ARBA" id="ARBA00023004"/>
    </source>
</evidence>
<evidence type="ECO:0000256" key="3">
    <source>
        <dbReference type="ARBA" id="ARBA00010617"/>
    </source>
</evidence>
<organism evidence="12 13">
    <name type="scientific">Sesamum indicum</name>
    <name type="common">Oriental sesame</name>
    <name type="synonym">Sesamum orientale</name>
    <dbReference type="NCBI Taxonomy" id="4182"/>
    <lineage>
        <taxon>Eukaryota</taxon>
        <taxon>Viridiplantae</taxon>
        <taxon>Streptophyta</taxon>
        <taxon>Embryophyta</taxon>
        <taxon>Tracheophyta</taxon>
        <taxon>Spermatophyta</taxon>
        <taxon>Magnoliopsida</taxon>
        <taxon>eudicotyledons</taxon>
        <taxon>Gunneridae</taxon>
        <taxon>Pentapetalae</taxon>
        <taxon>asterids</taxon>
        <taxon>lamiids</taxon>
        <taxon>Lamiales</taxon>
        <taxon>Pedaliaceae</taxon>
        <taxon>Sesamum</taxon>
    </lineage>
</organism>
<accession>A0A6I9T9M8</accession>
<evidence type="ECO:0000256" key="1">
    <source>
        <dbReference type="ARBA" id="ARBA00001971"/>
    </source>
</evidence>
<keyword evidence="4 9" id="KW-0349">Heme</keyword>
<keyword evidence="7 9" id="KW-0408">Iron</keyword>
<proteinExistence type="inferred from homology"/>
<dbReference type="InParanoid" id="A0A6I9T9M8"/>
<feature type="binding site" description="axial binding residue" evidence="9">
    <location>
        <position position="446"/>
    </location>
    <ligand>
        <name>heme</name>
        <dbReference type="ChEBI" id="CHEBI:30413"/>
    </ligand>
    <ligandPart>
        <name>Fe</name>
        <dbReference type="ChEBI" id="CHEBI:18248"/>
    </ligandPart>
</feature>
<evidence type="ECO:0000256" key="8">
    <source>
        <dbReference type="ARBA" id="ARBA00023033"/>
    </source>
</evidence>
<protein>
    <submittedName>
        <fullName evidence="13">Probable (S)-N-methylcoclaurine 3'-hydroxylase isozyme 2</fullName>
    </submittedName>
</protein>
<name>A0A6I9T9M8_SESIN</name>
<dbReference type="RefSeq" id="XP_011081026.1">
    <property type="nucleotide sequence ID" value="XM_011082724.2"/>
</dbReference>
<keyword evidence="5 9" id="KW-0479">Metal-binding</keyword>
<keyword evidence="8 10" id="KW-0503">Monooxygenase</keyword>
<dbReference type="InterPro" id="IPR002401">
    <property type="entry name" value="Cyt_P450_E_grp-I"/>
</dbReference>
<evidence type="ECO:0000256" key="2">
    <source>
        <dbReference type="ARBA" id="ARBA00004167"/>
    </source>
</evidence>
<comment type="cofactor">
    <cofactor evidence="1 9">
        <name>heme</name>
        <dbReference type="ChEBI" id="CHEBI:30413"/>
    </cofactor>
</comment>
<feature type="transmembrane region" description="Helical" evidence="11">
    <location>
        <begin position="15"/>
        <end position="32"/>
    </location>
</feature>
<dbReference type="Pfam" id="PF00067">
    <property type="entry name" value="p450"/>
    <property type="match status" value="1"/>
</dbReference>
<dbReference type="PANTHER" id="PTHR47950:SF49">
    <property type="entry name" value="CYTOCHROME P450"/>
    <property type="match status" value="1"/>
</dbReference>
<dbReference type="InterPro" id="IPR017972">
    <property type="entry name" value="Cyt_P450_CS"/>
</dbReference>
<dbReference type="PRINTS" id="PR00463">
    <property type="entry name" value="EP450I"/>
</dbReference>
<dbReference type="GO" id="GO:0016705">
    <property type="term" value="F:oxidoreductase activity, acting on paired donors, with incorporation or reduction of molecular oxygen"/>
    <property type="evidence" value="ECO:0007669"/>
    <property type="project" value="InterPro"/>
</dbReference>
<keyword evidence="6 10" id="KW-0560">Oxidoreductase</keyword>
<reference evidence="13" key="1">
    <citation type="submission" date="2025-08" db="UniProtKB">
        <authorList>
            <consortium name="RefSeq"/>
        </authorList>
    </citation>
    <scope>IDENTIFICATION</scope>
</reference>
<dbReference type="GO" id="GO:0004497">
    <property type="term" value="F:monooxygenase activity"/>
    <property type="evidence" value="ECO:0007669"/>
    <property type="project" value="UniProtKB-KW"/>
</dbReference>
<sequence>MQESMAELFLHSPQTHILLLPLLLLPLLYFIISKHLIKKPRNPPLPPGPTPCPFLATIHLLKPLTHVSLAQLSQTYGPLISLKLGMETLVVASSPAAAVEILKTNDRTFSARTVPHAVPLTASEIERLSFWGDALSDHLKNVRAICRAELFSAKSLEAQRRLWQEKVAEMVGSLRTKEGAAVDLGRVVFATVVNVFGNVLFSEDIVGVEEERCCNEVRGFLRGIIQAISAPNLADFYPLFVGKFDPHGLRKKHRESSERMWGLWERVVRERRRSAEAELKNRDFLDALISRGFTDEEINKLFEELLTAGIDTTTSTINRTMLELLSSPESMIKLQQELHSVLNQDSLTDFPLEQLPYLQACVKETLRLHPPAALLLAHRARETCLVMNYTVPRDARVLVNVWAIGRDPTVWEEPVEYRPERFLNSTRDFKGNDFELLPFGAGRRICPGLPMAAKIVPFLLAWLVYSFDWSLLDATVDETFRATSQMVQPLLLIPRARKMSPE</sequence>
<evidence type="ECO:0000256" key="4">
    <source>
        <dbReference type="ARBA" id="ARBA00022617"/>
    </source>
</evidence>
<dbReference type="PANTHER" id="PTHR47950">
    <property type="entry name" value="CYTOCHROME P450, FAMILY 76, SUBFAMILY C, POLYPEPTIDE 5-RELATED"/>
    <property type="match status" value="1"/>
</dbReference>
<evidence type="ECO:0000256" key="5">
    <source>
        <dbReference type="ARBA" id="ARBA00022723"/>
    </source>
</evidence>
<dbReference type="AlphaFoldDB" id="A0A6I9T9M8"/>
<comment type="similarity">
    <text evidence="3 10">Belongs to the cytochrome P450 family.</text>
</comment>
<dbReference type="PROSITE" id="PS00086">
    <property type="entry name" value="CYTOCHROME_P450"/>
    <property type="match status" value="1"/>
</dbReference>
<dbReference type="GeneID" id="105164142"/>
<dbReference type="Gramene" id="SIN_1015586.t">
    <property type="protein sequence ID" value="SIN_1015586.t"/>
    <property type="gene ID" value="SIN_1015586"/>
</dbReference>
<dbReference type="GO" id="GO:0016020">
    <property type="term" value="C:membrane"/>
    <property type="evidence" value="ECO:0007669"/>
    <property type="project" value="UniProtKB-SubCell"/>
</dbReference>
<dbReference type="InterPro" id="IPR036396">
    <property type="entry name" value="Cyt_P450_sf"/>
</dbReference>
<dbReference type="OrthoDB" id="905293at2759"/>
<evidence type="ECO:0000313" key="12">
    <source>
        <dbReference type="Proteomes" id="UP000504604"/>
    </source>
</evidence>